<feature type="compositionally biased region" description="Polar residues" evidence="1">
    <location>
        <begin position="225"/>
        <end position="241"/>
    </location>
</feature>
<feature type="compositionally biased region" description="Basic and acidic residues" evidence="1">
    <location>
        <begin position="45"/>
        <end position="54"/>
    </location>
</feature>
<dbReference type="RefSeq" id="XP_002767967.1">
    <property type="nucleotide sequence ID" value="XM_002767921.1"/>
</dbReference>
<feature type="region of interest" description="Disordered" evidence="1">
    <location>
        <begin position="1"/>
        <end position="57"/>
    </location>
</feature>
<sequence>MSEQLSSQSTANHNNIGTLQQDVNVHTTDEASGSQPGLATTGQDETSHRERSRSPEVVLDASMARRLLSEKLGVERDLLVFMTSTEANALIDSVDDLSPRLALRRCWAVASSEAGSVRMMGRSAQPPTQGPVYHAELPVGSKTGPSSTVSFDRLYHDSQDHRSDVKTMTAIGQLPIPGDKVFQGRDDARSVSYFCRELALTGAAGREGTAASSAGTSSSDSTTGYDQMSHQRGHQDGSSMESLHWRQDGMINIYTEERLRDEAAKSAARIREIVCAAKKENWQGVLSIVGILRETVRDFMREHEDFILRFMAADREGQTEMANKWRPHVKARAKFLAGDINFLELAFVGVALKVLEYGRQRVGYVHCLTNSSATRGVLRKLKARPAPPPSEDSEERLGTAEEENLPQAESSEAQEYQSANTGDRDRVEDIDEGVVIKEGSLETTLQRLSARKLLESVLNPVGYARREDSVINQILAATQYDQWRGYEDIRWWTWSKSPWSLSRYVAKGWDKSLSESQGTAFLKALREFVSELENYYSMDAALIAAVLICYYSRHDEPSSRRPRIDAAINSLVGTPYSDSFLSNLNDLRKGCGPKWKAPTSTQREAALARLRSTDDAIWGKAYDAAYREWRGIKQSENENLDGFLSRETKAFRNLTDVCCYLRATHPSSYQRAVVILKNVGRSLSTAYSVYLRQQRLFPLDVKYDSLVAWLRTYQVTSAYRFPWEGERPKPTSKVVEGSQKASDETTSNPKLGNSLLENQ</sequence>
<feature type="region of interest" description="Disordered" evidence="1">
    <location>
        <begin position="379"/>
        <end position="424"/>
    </location>
</feature>
<dbReference type="AlphaFoldDB" id="C5LRF3"/>
<evidence type="ECO:0000313" key="3">
    <source>
        <dbReference type="Proteomes" id="UP000007800"/>
    </source>
</evidence>
<proteinExistence type="predicted"/>
<feature type="compositionally biased region" description="Polar residues" evidence="1">
    <location>
        <begin position="1"/>
        <end position="44"/>
    </location>
</feature>
<feature type="compositionally biased region" description="Polar residues" evidence="1">
    <location>
        <begin position="744"/>
        <end position="759"/>
    </location>
</feature>
<dbReference type="EMBL" id="GG684769">
    <property type="protein sequence ID" value="EER00685.1"/>
    <property type="molecule type" value="Genomic_DNA"/>
</dbReference>
<evidence type="ECO:0000256" key="1">
    <source>
        <dbReference type="SAM" id="MobiDB-lite"/>
    </source>
</evidence>
<dbReference type="GeneID" id="9043854"/>
<keyword evidence="3" id="KW-1185">Reference proteome</keyword>
<organism evidence="3">
    <name type="scientific">Perkinsus marinus (strain ATCC 50983 / TXsc)</name>
    <dbReference type="NCBI Taxonomy" id="423536"/>
    <lineage>
        <taxon>Eukaryota</taxon>
        <taxon>Sar</taxon>
        <taxon>Alveolata</taxon>
        <taxon>Perkinsozoa</taxon>
        <taxon>Perkinsea</taxon>
        <taxon>Perkinsida</taxon>
        <taxon>Perkinsidae</taxon>
        <taxon>Perkinsus</taxon>
    </lineage>
</organism>
<feature type="compositionally biased region" description="Low complexity" evidence="1">
    <location>
        <begin position="205"/>
        <end position="224"/>
    </location>
</feature>
<name>C5LRF3_PERM5</name>
<gene>
    <name evidence="2" type="ORF">Pmar_PMAR023896</name>
</gene>
<feature type="region of interest" description="Disordered" evidence="1">
    <location>
        <begin position="205"/>
        <end position="242"/>
    </location>
</feature>
<evidence type="ECO:0000313" key="2">
    <source>
        <dbReference type="EMBL" id="EER00685.1"/>
    </source>
</evidence>
<accession>C5LRF3</accession>
<dbReference type="Proteomes" id="UP000007800">
    <property type="component" value="Unassembled WGS sequence"/>
</dbReference>
<feature type="region of interest" description="Disordered" evidence="1">
    <location>
        <begin position="724"/>
        <end position="759"/>
    </location>
</feature>
<feature type="compositionally biased region" description="Polar residues" evidence="1">
    <location>
        <begin position="407"/>
        <end position="421"/>
    </location>
</feature>
<dbReference type="InParanoid" id="C5LRF3"/>
<reference evidence="2 3" key="1">
    <citation type="submission" date="2008-07" db="EMBL/GenBank/DDBJ databases">
        <authorList>
            <person name="El-Sayed N."/>
            <person name="Caler E."/>
            <person name="Inman J."/>
            <person name="Amedeo P."/>
            <person name="Hass B."/>
            <person name="Wortman J."/>
        </authorList>
    </citation>
    <scope>NUCLEOTIDE SEQUENCE [LARGE SCALE GENOMIC DNA]</scope>
    <source>
        <strain evidence="3">ATCC 50983 / TXsc</strain>
    </source>
</reference>
<protein>
    <submittedName>
        <fullName evidence="2">Uncharacterized protein</fullName>
    </submittedName>
</protein>